<organism evidence="1">
    <name type="scientific">Anguilla anguilla</name>
    <name type="common">European freshwater eel</name>
    <name type="synonym">Muraena anguilla</name>
    <dbReference type="NCBI Taxonomy" id="7936"/>
    <lineage>
        <taxon>Eukaryota</taxon>
        <taxon>Metazoa</taxon>
        <taxon>Chordata</taxon>
        <taxon>Craniata</taxon>
        <taxon>Vertebrata</taxon>
        <taxon>Euteleostomi</taxon>
        <taxon>Actinopterygii</taxon>
        <taxon>Neopterygii</taxon>
        <taxon>Teleostei</taxon>
        <taxon>Anguilliformes</taxon>
        <taxon>Anguillidae</taxon>
        <taxon>Anguilla</taxon>
    </lineage>
</organism>
<name>A0A0E9WGQ3_ANGAN</name>
<dbReference type="EMBL" id="GBXM01019847">
    <property type="protein sequence ID" value="JAH88730.1"/>
    <property type="molecule type" value="Transcribed_RNA"/>
</dbReference>
<accession>A0A0E9WGQ3</accession>
<dbReference type="AlphaFoldDB" id="A0A0E9WGQ3"/>
<sequence length="59" mass="6693">MPCDARCIFARLKQNKGGVDGKDSLSQNPTLSNHHEGKWRNLVLLHLKQKEEVPCLPIQ</sequence>
<reference evidence="1" key="1">
    <citation type="submission" date="2014-11" db="EMBL/GenBank/DDBJ databases">
        <authorList>
            <person name="Amaro Gonzalez C."/>
        </authorList>
    </citation>
    <scope>NUCLEOTIDE SEQUENCE</scope>
</reference>
<reference evidence="1" key="2">
    <citation type="journal article" date="2015" name="Fish Shellfish Immunol.">
        <title>Early steps in the European eel (Anguilla anguilla)-Vibrio vulnificus interaction in the gills: Role of the RtxA13 toxin.</title>
        <authorList>
            <person name="Callol A."/>
            <person name="Pajuelo D."/>
            <person name="Ebbesson L."/>
            <person name="Teles M."/>
            <person name="MacKenzie S."/>
            <person name="Amaro C."/>
        </authorList>
    </citation>
    <scope>NUCLEOTIDE SEQUENCE</scope>
</reference>
<evidence type="ECO:0000313" key="1">
    <source>
        <dbReference type="EMBL" id="JAH88730.1"/>
    </source>
</evidence>
<protein>
    <submittedName>
        <fullName evidence="1">Uncharacterized protein</fullName>
    </submittedName>
</protein>
<proteinExistence type="predicted"/>